<reference evidence="5 6" key="1">
    <citation type="submission" date="2018-04" db="EMBL/GenBank/DDBJ databases">
        <title>Genomic Encyclopedia of Type Strains, Phase IV (KMG-IV): sequencing the most valuable type-strain genomes for metagenomic binning, comparative biology and taxonomic classification.</title>
        <authorList>
            <person name="Goeker M."/>
        </authorList>
    </citation>
    <scope>NUCLEOTIDE SEQUENCE [LARGE SCALE GENOMIC DNA]</scope>
    <source>
        <strain evidence="5 6">DSM 10065</strain>
    </source>
</reference>
<sequence length="380" mass="40439">MKITSAVSISAACAAMIFSGPGNAQQNDSWVIGEIAPLSGPVATVGNRLNQVTKMWVDAVNANGGIKGRKIQLNTCNDEGKPEKAVSCARDLIDKGSILIINNSVTPSILATIPVVEKGPTMIMPSPTVIPAADSYVFTVSPSVVHLMKAMSSFLASNNVDELGMVAATDSTGEVEVKQAQAVFSEAGIKLNLARIDLRATDASSQLVAVASGNTKVVYSSYIGAGAATIAKSYSNLGMQQPLIVSYGNISNAFVDVIKDNMPSRLLAIGVSSLAPETISDPETQKRIKEFTAAYQARYGERVDLINLMGKVTTDTVDAVLRNVDDPADPETVKQYLETHPIPSIQNVRFSKTDHVGLNEKDLRVVEYKDGAWKLADPIK</sequence>
<comment type="similarity">
    <text evidence="1">Belongs to the leucine-binding protein family.</text>
</comment>
<protein>
    <submittedName>
        <fullName evidence="5">ABC-type branched-subunit amino acid transport system substrate-binding protein</fullName>
    </submittedName>
</protein>
<evidence type="ECO:0000259" key="4">
    <source>
        <dbReference type="Pfam" id="PF13458"/>
    </source>
</evidence>
<dbReference type="Proteomes" id="UP000246145">
    <property type="component" value="Unassembled WGS sequence"/>
</dbReference>
<feature type="domain" description="Leucine-binding protein" evidence="4">
    <location>
        <begin position="32"/>
        <end position="371"/>
    </location>
</feature>
<dbReference type="EMBL" id="QEKO01000001">
    <property type="protein sequence ID" value="PVY68268.1"/>
    <property type="molecule type" value="Genomic_DNA"/>
</dbReference>
<keyword evidence="2 3" id="KW-0732">Signal</keyword>
<dbReference type="InterPro" id="IPR051010">
    <property type="entry name" value="BCAA_transport"/>
</dbReference>
<dbReference type="PANTHER" id="PTHR30483">
    <property type="entry name" value="LEUCINE-SPECIFIC-BINDING PROTEIN"/>
    <property type="match status" value="1"/>
</dbReference>
<evidence type="ECO:0000256" key="3">
    <source>
        <dbReference type="SAM" id="SignalP"/>
    </source>
</evidence>
<proteinExistence type="inferred from homology"/>
<name>A0A2U1CQV0_9BURK</name>
<dbReference type="SUPFAM" id="SSF53822">
    <property type="entry name" value="Periplasmic binding protein-like I"/>
    <property type="match status" value="1"/>
</dbReference>
<dbReference type="InterPro" id="IPR028081">
    <property type="entry name" value="Leu-bd"/>
</dbReference>
<organism evidence="5 6">
    <name type="scientific">Pusillimonas noertemannii</name>
    <dbReference type="NCBI Taxonomy" id="305977"/>
    <lineage>
        <taxon>Bacteria</taxon>
        <taxon>Pseudomonadati</taxon>
        <taxon>Pseudomonadota</taxon>
        <taxon>Betaproteobacteria</taxon>
        <taxon>Burkholderiales</taxon>
        <taxon>Alcaligenaceae</taxon>
        <taxon>Pusillimonas</taxon>
    </lineage>
</organism>
<evidence type="ECO:0000256" key="2">
    <source>
        <dbReference type="ARBA" id="ARBA00022729"/>
    </source>
</evidence>
<feature type="chain" id="PRO_5015763063" evidence="3">
    <location>
        <begin position="25"/>
        <end position="380"/>
    </location>
</feature>
<accession>A0A2U1CQV0</accession>
<dbReference type="AlphaFoldDB" id="A0A2U1CQV0"/>
<evidence type="ECO:0000256" key="1">
    <source>
        <dbReference type="ARBA" id="ARBA00010062"/>
    </source>
</evidence>
<dbReference type="PANTHER" id="PTHR30483:SF6">
    <property type="entry name" value="PERIPLASMIC BINDING PROTEIN OF ABC TRANSPORTER FOR NATURAL AMINO ACIDS"/>
    <property type="match status" value="1"/>
</dbReference>
<dbReference type="OrthoDB" id="9777352at2"/>
<dbReference type="RefSeq" id="WP_116517462.1">
    <property type="nucleotide sequence ID" value="NZ_JACCEX010000001.1"/>
</dbReference>
<dbReference type="Pfam" id="PF13458">
    <property type="entry name" value="Peripla_BP_6"/>
    <property type="match status" value="1"/>
</dbReference>
<evidence type="ECO:0000313" key="6">
    <source>
        <dbReference type="Proteomes" id="UP000246145"/>
    </source>
</evidence>
<comment type="caution">
    <text evidence="5">The sequence shown here is derived from an EMBL/GenBank/DDBJ whole genome shotgun (WGS) entry which is preliminary data.</text>
</comment>
<dbReference type="InterPro" id="IPR028082">
    <property type="entry name" value="Peripla_BP_I"/>
</dbReference>
<gene>
    <name evidence="5" type="ORF">C7440_0661</name>
</gene>
<evidence type="ECO:0000313" key="5">
    <source>
        <dbReference type="EMBL" id="PVY68268.1"/>
    </source>
</evidence>
<feature type="signal peptide" evidence="3">
    <location>
        <begin position="1"/>
        <end position="24"/>
    </location>
</feature>
<keyword evidence="6" id="KW-1185">Reference proteome</keyword>
<dbReference type="Gene3D" id="3.40.50.2300">
    <property type="match status" value="2"/>
</dbReference>